<dbReference type="PRINTS" id="PR00107">
    <property type="entry name" value="PHOSPHOCPHPR"/>
</dbReference>
<dbReference type="InterPro" id="IPR040442">
    <property type="entry name" value="Pyrv_kinase-like_dom_sf"/>
</dbReference>
<dbReference type="InterPro" id="IPR035895">
    <property type="entry name" value="HPr-like_sf"/>
</dbReference>
<dbReference type="NCBIfam" id="TIGR01003">
    <property type="entry name" value="PTS_HPr_family"/>
    <property type="match status" value="1"/>
</dbReference>
<keyword evidence="9" id="KW-0963">Cytoplasm</keyword>
<name>A0A3P1WT02_9ACTN</name>
<dbReference type="RefSeq" id="WP_125228412.1">
    <property type="nucleotide sequence ID" value="NZ_RQYT01000026.1"/>
</dbReference>
<comment type="similarity">
    <text evidence="5">Belongs to the PEP-utilizing enzyme family.</text>
</comment>
<evidence type="ECO:0000313" key="18">
    <source>
        <dbReference type="EMBL" id="RRD48917.1"/>
    </source>
</evidence>
<dbReference type="InterPro" id="IPR006318">
    <property type="entry name" value="PTS_EI-like"/>
</dbReference>
<comment type="caution">
    <text evidence="18">The sequence shown here is derived from an EMBL/GenBank/DDBJ whole genome shotgun (WGS) entry which is preliminary data.</text>
</comment>
<dbReference type="InterPro" id="IPR036637">
    <property type="entry name" value="Phosphohistidine_dom_sf"/>
</dbReference>
<proteinExistence type="inferred from homology"/>
<dbReference type="GO" id="GO:0008965">
    <property type="term" value="F:phosphoenolpyruvate-protein phosphotransferase activity"/>
    <property type="evidence" value="ECO:0007669"/>
    <property type="project" value="UniProtKB-EC"/>
</dbReference>
<accession>A0A3P1WT02</accession>
<dbReference type="FunFam" id="2.70.70.10:FF:000001">
    <property type="entry name" value="PTS system glucose-specific IIA component"/>
    <property type="match status" value="1"/>
</dbReference>
<dbReference type="Pfam" id="PF05524">
    <property type="entry name" value="PEP-utilisers_N"/>
    <property type="match status" value="1"/>
</dbReference>
<evidence type="ECO:0000256" key="4">
    <source>
        <dbReference type="ARBA" id="ARBA00004496"/>
    </source>
</evidence>
<evidence type="ECO:0000259" key="17">
    <source>
        <dbReference type="PROSITE" id="PS51350"/>
    </source>
</evidence>
<dbReference type="GO" id="GO:0016301">
    <property type="term" value="F:kinase activity"/>
    <property type="evidence" value="ECO:0007669"/>
    <property type="project" value="UniProtKB-KW"/>
</dbReference>
<dbReference type="InterPro" id="IPR000032">
    <property type="entry name" value="HPr-like"/>
</dbReference>
<keyword evidence="13" id="KW-0479">Metal-binding</keyword>
<organism evidence="18 19">
    <name type="scientific">Arachnia propionica</name>
    <dbReference type="NCBI Taxonomy" id="1750"/>
    <lineage>
        <taxon>Bacteria</taxon>
        <taxon>Bacillati</taxon>
        <taxon>Actinomycetota</taxon>
        <taxon>Actinomycetes</taxon>
        <taxon>Propionibacteriales</taxon>
        <taxon>Propionibacteriaceae</taxon>
        <taxon>Arachnia</taxon>
    </lineage>
</organism>
<keyword evidence="18" id="KW-0670">Pyruvate</keyword>
<dbReference type="SUPFAM" id="SSF47831">
    <property type="entry name" value="Enzyme I of the PEP:sugar phosphotransferase system HPr-binding (sub)domain"/>
    <property type="match status" value="1"/>
</dbReference>
<evidence type="ECO:0000259" key="16">
    <source>
        <dbReference type="PROSITE" id="PS51093"/>
    </source>
</evidence>
<evidence type="ECO:0000256" key="2">
    <source>
        <dbReference type="ARBA" id="ARBA00001946"/>
    </source>
</evidence>
<dbReference type="PANTHER" id="PTHR46244">
    <property type="entry name" value="PHOSPHOENOLPYRUVATE-PROTEIN PHOSPHOTRANSFERASE"/>
    <property type="match status" value="1"/>
</dbReference>
<dbReference type="InterPro" id="IPR015813">
    <property type="entry name" value="Pyrv/PenolPyrv_kinase-like_dom"/>
</dbReference>
<dbReference type="SUPFAM" id="SSF55594">
    <property type="entry name" value="HPr-like"/>
    <property type="match status" value="1"/>
</dbReference>
<dbReference type="EMBL" id="RQYT01000026">
    <property type="protein sequence ID" value="RRD48917.1"/>
    <property type="molecule type" value="Genomic_DNA"/>
</dbReference>
<dbReference type="Pfam" id="PF00381">
    <property type="entry name" value="PTS-HPr"/>
    <property type="match status" value="1"/>
</dbReference>
<evidence type="ECO:0000313" key="19">
    <source>
        <dbReference type="Proteomes" id="UP000280935"/>
    </source>
</evidence>
<dbReference type="SUPFAM" id="SSF51261">
    <property type="entry name" value="Duplicated hybrid motif"/>
    <property type="match status" value="1"/>
</dbReference>
<dbReference type="InterPro" id="IPR008279">
    <property type="entry name" value="PEP-util_enz_mobile_dom"/>
</dbReference>
<dbReference type="EC" id="2.7.3.9" evidence="6"/>
<evidence type="ECO:0000256" key="13">
    <source>
        <dbReference type="ARBA" id="ARBA00022723"/>
    </source>
</evidence>
<evidence type="ECO:0000256" key="3">
    <source>
        <dbReference type="ARBA" id="ARBA00003681"/>
    </source>
</evidence>
<dbReference type="GO" id="GO:0046872">
    <property type="term" value="F:metal ion binding"/>
    <property type="evidence" value="ECO:0007669"/>
    <property type="project" value="UniProtKB-KW"/>
</dbReference>
<dbReference type="Gene3D" id="1.10.274.10">
    <property type="entry name" value="PtsI, HPr-binding domain"/>
    <property type="match status" value="1"/>
</dbReference>
<evidence type="ECO:0000256" key="9">
    <source>
        <dbReference type="ARBA" id="ARBA00022490"/>
    </source>
</evidence>
<keyword evidence="10" id="KW-0762">Sugar transport</keyword>
<keyword evidence="11 18" id="KW-0808">Transferase</keyword>
<dbReference type="Gene3D" id="3.30.1340.10">
    <property type="entry name" value="HPr-like"/>
    <property type="match status" value="1"/>
</dbReference>
<feature type="domain" description="PTS EIIA type-1" evidence="16">
    <location>
        <begin position="22"/>
        <end position="126"/>
    </location>
</feature>
<dbReference type="GO" id="GO:0005737">
    <property type="term" value="C:cytoplasm"/>
    <property type="evidence" value="ECO:0007669"/>
    <property type="project" value="UniProtKB-SubCell"/>
</dbReference>
<gene>
    <name evidence="18" type="primary">ptsP</name>
    <name evidence="18" type="ORF">EII35_10440</name>
</gene>
<dbReference type="NCBIfam" id="TIGR01417">
    <property type="entry name" value="PTS_I_fam"/>
    <property type="match status" value="1"/>
</dbReference>
<evidence type="ECO:0000256" key="5">
    <source>
        <dbReference type="ARBA" id="ARBA00007837"/>
    </source>
</evidence>
<dbReference type="Gene3D" id="3.20.20.60">
    <property type="entry name" value="Phosphoenolpyruvate-binding domains"/>
    <property type="match status" value="1"/>
</dbReference>
<dbReference type="CDD" id="cd00367">
    <property type="entry name" value="PTS-HPr_like"/>
    <property type="match status" value="1"/>
</dbReference>
<comment type="catalytic activity">
    <reaction evidence="1">
        <text>L-histidyl-[protein] + phosphoenolpyruvate = N(pros)-phospho-L-histidyl-[protein] + pyruvate</text>
        <dbReference type="Rhea" id="RHEA:23880"/>
        <dbReference type="Rhea" id="RHEA-COMP:9745"/>
        <dbReference type="Rhea" id="RHEA-COMP:9746"/>
        <dbReference type="ChEBI" id="CHEBI:15361"/>
        <dbReference type="ChEBI" id="CHEBI:29979"/>
        <dbReference type="ChEBI" id="CHEBI:58702"/>
        <dbReference type="ChEBI" id="CHEBI:64837"/>
        <dbReference type="EC" id="2.7.3.9"/>
    </reaction>
</comment>
<dbReference type="PROSITE" id="PS00369">
    <property type="entry name" value="PTS_HPR_HIS"/>
    <property type="match status" value="1"/>
</dbReference>
<dbReference type="InterPro" id="IPR023151">
    <property type="entry name" value="PEP_util_CS"/>
</dbReference>
<dbReference type="PROSITE" id="PS00742">
    <property type="entry name" value="PEP_ENZYMES_2"/>
    <property type="match status" value="1"/>
</dbReference>
<reference evidence="18 19" key="1">
    <citation type="submission" date="2018-11" db="EMBL/GenBank/DDBJ databases">
        <title>Genomes From Bacteria Associated with the Canine Oral Cavity: a Test Case for Automated Genome-Based Taxonomic Assignment.</title>
        <authorList>
            <person name="Coil D.A."/>
            <person name="Jospin G."/>
            <person name="Darling A.E."/>
            <person name="Wallis C."/>
            <person name="Davis I.J."/>
            <person name="Harris S."/>
            <person name="Eisen J.A."/>
            <person name="Holcombe L.J."/>
            <person name="O'Flynn C."/>
        </authorList>
    </citation>
    <scope>NUCLEOTIDE SEQUENCE [LARGE SCALE GENOMIC DNA]</scope>
    <source>
        <strain evidence="18 19">OH2822_COT-296</strain>
    </source>
</reference>
<comment type="cofactor">
    <cofactor evidence="2">
        <name>Mg(2+)</name>
        <dbReference type="ChEBI" id="CHEBI:18420"/>
    </cofactor>
</comment>
<evidence type="ECO:0000256" key="8">
    <source>
        <dbReference type="ARBA" id="ARBA00022448"/>
    </source>
</evidence>
<dbReference type="InterPro" id="IPR001020">
    <property type="entry name" value="PTS_HPr_His_P_site"/>
</dbReference>
<dbReference type="SUPFAM" id="SSF51621">
    <property type="entry name" value="Phosphoenolpyruvate/pyruvate domain"/>
    <property type="match status" value="1"/>
</dbReference>
<comment type="function">
    <text evidence="3">General (non sugar-specific) component of the phosphoenolpyruvate-dependent sugar phosphotransferase system (sugar PTS). This major carbohydrate active-transport system catalyzes the phosphorylation of incoming sugar substrates concomitantly with their translocation across the cell membrane. The phosphoryl group from phosphoenolpyruvate (PEP) is transferred to the phosphoryl carrier protein HPr by enzyme I. Phospho-HPr then transfers it to the PTS EIIA domain.</text>
</comment>
<dbReference type="PRINTS" id="PR01736">
    <property type="entry name" value="PHPHTRNFRASE"/>
</dbReference>
<dbReference type="Pfam" id="PF00358">
    <property type="entry name" value="PTS_EIIA_1"/>
    <property type="match status" value="1"/>
</dbReference>
<dbReference type="Proteomes" id="UP000280935">
    <property type="component" value="Unassembled WGS sequence"/>
</dbReference>
<dbReference type="InterPro" id="IPR050499">
    <property type="entry name" value="PEP-utilizing_PTS_enzyme"/>
</dbReference>
<dbReference type="PANTHER" id="PTHR46244:SF6">
    <property type="entry name" value="PHOSPHOENOLPYRUVATE-PROTEIN PHOSPHOTRANSFERASE"/>
    <property type="match status" value="1"/>
</dbReference>
<dbReference type="InterPro" id="IPR008731">
    <property type="entry name" value="PTS_EIN"/>
</dbReference>
<protein>
    <recommendedName>
        <fullName evidence="7">Phosphocarrier protein HPr</fullName>
        <ecNumber evidence="6">2.7.3.9</ecNumber>
    </recommendedName>
</protein>
<comment type="subcellular location">
    <subcellularLocation>
        <location evidence="4">Cytoplasm</location>
    </subcellularLocation>
</comment>
<evidence type="ECO:0000256" key="11">
    <source>
        <dbReference type="ARBA" id="ARBA00022679"/>
    </source>
</evidence>
<feature type="domain" description="HPr" evidence="17">
    <location>
        <begin position="169"/>
        <end position="256"/>
    </location>
</feature>
<dbReference type="PROSITE" id="PS00371">
    <property type="entry name" value="PTS_EIIA_TYPE_1_HIS"/>
    <property type="match status" value="1"/>
</dbReference>
<evidence type="ECO:0000256" key="12">
    <source>
        <dbReference type="ARBA" id="ARBA00022683"/>
    </source>
</evidence>
<keyword evidence="14" id="KW-0418">Kinase</keyword>
<evidence type="ECO:0000256" key="1">
    <source>
        <dbReference type="ARBA" id="ARBA00000683"/>
    </source>
</evidence>
<keyword evidence="8" id="KW-0813">Transport</keyword>
<dbReference type="PROSITE" id="PS51350">
    <property type="entry name" value="PTS_HPR_DOM"/>
    <property type="match status" value="1"/>
</dbReference>
<evidence type="ECO:0000256" key="15">
    <source>
        <dbReference type="ARBA" id="ARBA00022842"/>
    </source>
</evidence>
<evidence type="ECO:0000256" key="7">
    <source>
        <dbReference type="ARBA" id="ARBA00020422"/>
    </source>
</evidence>
<dbReference type="OrthoDB" id="9765468at2"/>
<dbReference type="Gene3D" id="2.70.70.10">
    <property type="entry name" value="Glucose Permease (Domain IIA)"/>
    <property type="match status" value="1"/>
</dbReference>
<evidence type="ECO:0000256" key="10">
    <source>
        <dbReference type="ARBA" id="ARBA00022597"/>
    </source>
</evidence>
<dbReference type="SUPFAM" id="SSF52009">
    <property type="entry name" value="Phosphohistidine domain"/>
    <property type="match status" value="1"/>
</dbReference>
<dbReference type="InterPro" id="IPR036618">
    <property type="entry name" value="PtsI_HPr-bd_sf"/>
</dbReference>
<dbReference type="InterPro" id="IPR000121">
    <property type="entry name" value="PEP_util_C"/>
</dbReference>
<evidence type="ECO:0000256" key="14">
    <source>
        <dbReference type="ARBA" id="ARBA00022777"/>
    </source>
</evidence>
<dbReference type="Pfam" id="PF00391">
    <property type="entry name" value="PEP-utilizers"/>
    <property type="match status" value="1"/>
</dbReference>
<dbReference type="NCBIfam" id="TIGR00830">
    <property type="entry name" value="PTBA"/>
    <property type="match status" value="1"/>
</dbReference>
<keyword evidence="15" id="KW-0460">Magnesium</keyword>
<dbReference type="Gene3D" id="3.50.30.10">
    <property type="entry name" value="Phosphohistidine domain"/>
    <property type="match status" value="1"/>
</dbReference>
<dbReference type="InterPro" id="IPR001127">
    <property type="entry name" value="PTS_EIIA_1_perm"/>
</dbReference>
<dbReference type="Pfam" id="PF02896">
    <property type="entry name" value="PEP-utilizers_C"/>
    <property type="match status" value="1"/>
</dbReference>
<dbReference type="InterPro" id="IPR011055">
    <property type="entry name" value="Dup_hybrid_motif"/>
</dbReference>
<dbReference type="AlphaFoldDB" id="A0A3P1WT02"/>
<sequence length="843" mass="88223">MPSAQLRAPVSGVMTPLEEVPDEVFASKMVGDGVSIDPTDDVVVAPCEGTITLIHPAHHALTVRSGAGAEIIIHVGLDTIELKGDGFTPLVAEGDQVTTGQPLLRFDQERIIAGASSLLTQMVIANMDVARNLVPAVGLVRAGQDVALSFELSGDAADPAAEARPVDAVVGAPVVVPCATGLHARPAAVLADRARGFDSQVRLHRGDREVNAKSVTAVMTLDVSHADEVWLSAWGPDADAAVSELSEAIRGGLGETIAATGGTPEGEPAVTEPVETEPGVLRGVGASPGVAVGIAVPLTDPDIPVTDSPSGSPEQEWSVFQAAVERARLQLAELETATAAKVGIYQADIFGAQRQILDDPELIEPVEAAVRAGAAAGPVWKDTYQQYADLLSGMANPLLAARGSDIRDVGLRVLTELTGTIPARAELPAGAVIISRDLTASDTAVLDAERVAAIVLTEGGATSHSSILAQSLGIPAVVGCDPRVLDLAEETEVVVDGDDGTVRVDVPAAELAEVRSRLERDAERRRRNLASAHQPAVTRDGHRVEVVCNIGSLDDVRRGMAEGAEGVGLLRSEFVFMNRATAPSEQEQAELYQAVADLVGEGNRLIIRTLDVGGDKPLPYLPMAAEDNPFLGQRGIRVGLEHQEKVLRPQLRAILQAAKTSRAAIHVMFPMISTLAEFRGAKAILEEERVRLAAPAVPVGIMVEVPAVAMMAEQFAREVDFFSIGTNDLTQYTMAMDRGHPKLAPRVDALNPGVLALIRSTVQGAHAHGTWVGVCGALASDPRAAAILLGLGVDELSAVISAVADVKAAVRDLDLSRATELAERAVSSEDASAVRDLLPPINS</sequence>
<evidence type="ECO:0000256" key="6">
    <source>
        <dbReference type="ARBA" id="ARBA00012232"/>
    </source>
</evidence>
<keyword evidence="12" id="KW-0598">Phosphotransferase system</keyword>
<dbReference type="PROSITE" id="PS51093">
    <property type="entry name" value="PTS_EIIA_TYPE_1"/>
    <property type="match status" value="1"/>
</dbReference>
<dbReference type="GO" id="GO:0009401">
    <property type="term" value="P:phosphoenolpyruvate-dependent sugar phosphotransferase system"/>
    <property type="evidence" value="ECO:0007669"/>
    <property type="project" value="UniProtKB-KW"/>
</dbReference>